<accession>A0ACC0AUA7</accession>
<gene>
    <name evidence="1" type="ORF">M9H77_22369</name>
</gene>
<protein>
    <submittedName>
        <fullName evidence="1">Uncharacterized protein</fullName>
    </submittedName>
</protein>
<dbReference type="EMBL" id="CM044705">
    <property type="protein sequence ID" value="KAI5663046.1"/>
    <property type="molecule type" value="Genomic_DNA"/>
</dbReference>
<evidence type="ECO:0000313" key="2">
    <source>
        <dbReference type="Proteomes" id="UP001060085"/>
    </source>
</evidence>
<dbReference type="Proteomes" id="UP001060085">
    <property type="component" value="Linkage Group LG05"/>
</dbReference>
<proteinExistence type="predicted"/>
<keyword evidence="2" id="KW-1185">Reference proteome</keyword>
<comment type="caution">
    <text evidence="1">The sequence shown here is derived from an EMBL/GenBank/DDBJ whole genome shotgun (WGS) entry which is preliminary data.</text>
</comment>
<sequence length="147" mass="15613">MPGRANPSCPFAVSISVSSLSSLRSSVPLLLSDLRSLSATPPCCERLSLVVFLTIVSGEYLRESREGEEDRDTRDSCLPRLLGLGVPDLNLYTGASTLLGAAVLAVVRTPAEPTHSGGTRCGTKIGFYRSVKGEEEDIVYTSGPLIL</sequence>
<name>A0ACC0AUA7_CATRO</name>
<evidence type="ECO:0000313" key="1">
    <source>
        <dbReference type="EMBL" id="KAI5663046.1"/>
    </source>
</evidence>
<organism evidence="1 2">
    <name type="scientific">Catharanthus roseus</name>
    <name type="common">Madagascar periwinkle</name>
    <name type="synonym">Vinca rosea</name>
    <dbReference type="NCBI Taxonomy" id="4058"/>
    <lineage>
        <taxon>Eukaryota</taxon>
        <taxon>Viridiplantae</taxon>
        <taxon>Streptophyta</taxon>
        <taxon>Embryophyta</taxon>
        <taxon>Tracheophyta</taxon>
        <taxon>Spermatophyta</taxon>
        <taxon>Magnoliopsida</taxon>
        <taxon>eudicotyledons</taxon>
        <taxon>Gunneridae</taxon>
        <taxon>Pentapetalae</taxon>
        <taxon>asterids</taxon>
        <taxon>lamiids</taxon>
        <taxon>Gentianales</taxon>
        <taxon>Apocynaceae</taxon>
        <taxon>Rauvolfioideae</taxon>
        <taxon>Vinceae</taxon>
        <taxon>Catharanthinae</taxon>
        <taxon>Catharanthus</taxon>
    </lineage>
</organism>
<reference evidence="2" key="1">
    <citation type="journal article" date="2023" name="Nat. Plants">
        <title>Single-cell RNA sequencing provides a high-resolution roadmap for understanding the multicellular compartmentation of specialized metabolism.</title>
        <authorList>
            <person name="Sun S."/>
            <person name="Shen X."/>
            <person name="Li Y."/>
            <person name="Li Y."/>
            <person name="Wang S."/>
            <person name="Li R."/>
            <person name="Zhang H."/>
            <person name="Shen G."/>
            <person name="Guo B."/>
            <person name="Wei J."/>
            <person name="Xu J."/>
            <person name="St-Pierre B."/>
            <person name="Chen S."/>
            <person name="Sun C."/>
        </authorList>
    </citation>
    <scope>NUCLEOTIDE SEQUENCE [LARGE SCALE GENOMIC DNA]</scope>
</reference>